<dbReference type="SUPFAM" id="SSF57850">
    <property type="entry name" value="RING/U-box"/>
    <property type="match status" value="1"/>
</dbReference>
<dbReference type="GO" id="GO:0005634">
    <property type="term" value="C:nucleus"/>
    <property type="evidence" value="ECO:0007669"/>
    <property type="project" value="TreeGrafter"/>
</dbReference>
<dbReference type="PANTHER" id="PTHR45626">
    <property type="entry name" value="TRANSCRIPTION TERMINATION FACTOR 2-RELATED"/>
    <property type="match status" value="1"/>
</dbReference>
<evidence type="ECO:0000256" key="7">
    <source>
        <dbReference type="ARBA" id="ARBA00022840"/>
    </source>
</evidence>
<sequence>MSNKPASEDVRLQLKFERLFSHARGGLLADAVGYGKTASVLALVALSRPASPAAPPTGQANRIGSRATLVLVPANLFEQWQKEINKFLSEDTKTVSIATIADLRKATIGQLQSADIVLVSCRLLVSKKYQEHLDALAGLPPTVQTVTSGQKLYESAFRKWQTQKSRYDYDRHIHQMGIQMNMPVGFPQVRTADPGPKPQQSAFKDKIESKRCEITSGRLSRRRFTLLERTKTLLEQGQDLGNLSAPPLDIFYWHRLVVDELHEPLRMLRDAAGLRQSGQVMSFKALCGDSRVLFHNLEGLEARSRWGLTATPPTGTAAEISFLARFHRVFVPRDSDLEAQHYLDEYLRSNGLDLSGIPLTYHLIPVRATGGERALYLNACFDKSNFQALLQLCNYFSPDGTDADMASAINSTREDNRRALDNHRSDMQKSEDEIHRLQTEECAGFPSARDDEDIKKRKAKLSRLLAAQPSQRERERRLESRVKYFEEVLQHLEKLEQDELDCPICMCTIETTDCHVTSCGHLFCKECITSWVKQRGKCAMCNAALQLPGGVTSAEDVISRQKEATTKGRIARFGSKIEAVCTQLNSIWSGEPGAKVIIFVQFEVLLKKMEHALAELDLPCLTLRGTVFERRRVIRRFHAEGQENQILLLSLERSPSGMNLVCCHHLLLVHPMAAETRDAALSFERQAIGRVRRQGQKNNVHVYRFFVRETMEEEMVRKHHEELLHGKEAAASSEMPRADTQAS</sequence>
<protein>
    <submittedName>
        <fullName evidence="12">RAD5A protein</fullName>
    </submittedName>
</protein>
<dbReference type="InterPro" id="IPR000330">
    <property type="entry name" value="SNF2_N"/>
</dbReference>
<keyword evidence="4" id="KW-0378">Hydrolase</keyword>
<evidence type="ECO:0000256" key="6">
    <source>
        <dbReference type="ARBA" id="ARBA00022833"/>
    </source>
</evidence>
<dbReference type="InterPro" id="IPR001841">
    <property type="entry name" value="Znf_RING"/>
</dbReference>
<dbReference type="OrthoDB" id="6105938at2759"/>
<dbReference type="InterPro" id="IPR017907">
    <property type="entry name" value="Znf_RING_CS"/>
</dbReference>
<organism evidence="12 13">
    <name type="scientific">Symbiodinium pilosum</name>
    <name type="common">Dinoflagellate</name>
    <dbReference type="NCBI Taxonomy" id="2952"/>
    <lineage>
        <taxon>Eukaryota</taxon>
        <taxon>Sar</taxon>
        <taxon>Alveolata</taxon>
        <taxon>Dinophyceae</taxon>
        <taxon>Suessiales</taxon>
        <taxon>Symbiodiniaceae</taxon>
        <taxon>Symbiodinium</taxon>
    </lineage>
</organism>
<dbReference type="GO" id="GO:0008270">
    <property type="term" value="F:zinc ion binding"/>
    <property type="evidence" value="ECO:0007669"/>
    <property type="project" value="UniProtKB-KW"/>
</dbReference>
<dbReference type="Proteomes" id="UP000649617">
    <property type="component" value="Unassembled WGS sequence"/>
</dbReference>
<dbReference type="SUPFAM" id="SSF52540">
    <property type="entry name" value="P-loop containing nucleoside triphosphate hydrolases"/>
    <property type="match status" value="2"/>
</dbReference>
<keyword evidence="5" id="KW-0347">Helicase</keyword>
<dbReference type="Gene3D" id="3.40.50.10810">
    <property type="entry name" value="Tandem AAA-ATPase domain"/>
    <property type="match status" value="1"/>
</dbReference>
<dbReference type="InterPro" id="IPR014001">
    <property type="entry name" value="Helicase_ATP-bd"/>
</dbReference>
<dbReference type="GO" id="GO:0004386">
    <property type="term" value="F:helicase activity"/>
    <property type="evidence" value="ECO:0007669"/>
    <property type="project" value="UniProtKB-KW"/>
</dbReference>
<dbReference type="Pfam" id="PF00176">
    <property type="entry name" value="SNF2-rel_dom"/>
    <property type="match status" value="1"/>
</dbReference>
<dbReference type="CDD" id="cd18793">
    <property type="entry name" value="SF2_C_SNF"/>
    <property type="match status" value="1"/>
</dbReference>
<evidence type="ECO:0000256" key="8">
    <source>
        <dbReference type="PROSITE-ProRule" id="PRU00175"/>
    </source>
</evidence>
<proteinExistence type="predicted"/>
<keyword evidence="7" id="KW-0067">ATP-binding</keyword>
<keyword evidence="3 8" id="KW-0863">Zinc-finger</keyword>
<keyword evidence="6" id="KW-0862">Zinc</keyword>
<dbReference type="Pfam" id="PF00271">
    <property type="entry name" value="Helicase_C"/>
    <property type="match status" value="1"/>
</dbReference>
<dbReference type="PROSITE" id="PS50089">
    <property type="entry name" value="ZF_RING_2"/>
    <property type="match status" value="1"/>
</dbReference>
<evidence type="ECO:0000256" key="5">
    <source>
        <dbReference type="ARBA" id="ARBA00022806"/>
    </source>
</evidence>
<dbReference type="EMBL" id="CAJNIZ010011001">
    <property type="protein sequence ID" value="CAE7309828.1"/>
    <property type="molecule type" value="Genomic_DNA"/>
</dbReference>
<comment type="caution">
    <text evidence="12">The sequence shown here is derived from an EMBL/GenBank/DDBJ whole genome shotgun (WGS) entry which is preliminary data.</text>
</comment>
<dbReference type="SMART" id="SM00487">
    <property type="entry name" value="DEXDc"/>
    <property type="match status" value="1"/>
</dbReference>
<evidence type="ECO:0000259" key="11">
    <source>
        <dbReference type="PROSITE" id="PS50089"/>
    </source>
</evidence>
<dbReference type="InterPro" id="IPR050628">
    <property type="entry name" value="SNF2_RAD54_helicase_TF"/>
</dbReference>
<keyword evidence="1" id="KW-0479">Metal-binding</keyword>
<evidence type="ECO:0000256" key="10">
    <source>
        <dbReference type="SAM" id="MobiDB-lite"/>
    </source>
</evidence>
<evidence type="ECO:0000313" key="12">
    <source>
        <dbReference type="EMBL" id="CAE7309828.1"/>
    </source>
</evidence>
<dbReference type="PROSITE" id="PS00518">
    <property type="entry name" value="ZF_RING_1"/>
    <property type="match status" value="1"/>
</dbReference>
<dbReference type="GO" id="GO:0005524">
    <property type="term" value="F:ATP binding"/>
    <property type="evidence" value="ECO:0007669"/>
    <property type="project" value="UniProtKB-KW"/>
</dbReference>
<reference evidence="12" key="1">
    <citation type="submission" date="2021-02" db="EMBL/GenBank/DDBJ databases">
        <authorList>
            <person name="Dougan E. K."/>
            <person name="Rhodes N."/>
            <person name="Thang M."/>
            <person name="Chan C."/>
        </authorList>
    </citation>
    <scope>NUCLEOTIDE SEQUENCE</scope>
</reference>
<dbReference type="GO" id="GO:0016787">
    <property type="term" value="F:hydrolase activity"/>
    <property type="evidence" value="ECO:0007669"/>
    <property type="project" value="UniProtKB-KW"/>
</dbReference>
<dbReference type="Gene3D" id="3.30.40.10">
    <property type="entry name" value="Zinc/RING finger domain, C3HC4 (zinc finger)"/>
    <property type="match status" value="1"/>
</dbReference>
<evidence type="ECO:0000256" key="4">
    <source>
        <dbReference type="ARBA" id="ARBA00022801"/>
    </source>
</evidence>
<dbReference type="InterPro" id="IPR049730">
    <property type="entry name" value="SNF2/RAD54-like_C"/>
</dbReference>
<dbReference type="Gene3D" id="3.40.50.300">
    <property type="entry name" value="P-loop containing nucleotide triphosphate hydrolases"/>
    <property type="match status" value="1"/>
</dbReference>
<keyword evidence="13" id="KW-1185">Reference proteome</keyword>
<gene>
    <name evidence="12" type="primary">RAD5A</name>
    <name evidence="12" type="ORF">SPIL2461_LOCUS7019</name>
</gene>
<dbReference type="AlphaFoldDB" id="A0A812NVZ5"/>
<evidence type="ECO:0000256" key="3">
    <source>
        <dbReference type="ARBA" id="ARBA00022771"/>
    </source>
</evidence>
<dbReference type="InterPro" id="IPR001650">
    <property type="entry name" value="Helicase_C-like"/>
</dbReference>
<keyword evidence="2" id="KW-0547">Nucleotide-binding</keyword>
<evidence type="ECO:0000256" key="1">
    <source>
        <dbReference type="ARBA" id="ARBA00022723"/>
    </source>
</evidence>
<evidence type="ECO:0000313" key="13">
    <source>
        <dbReference type="Proteomes" id="UP000649617"/>
    </source>
</evidence>
<feature type="region of interest" description="Disordered" evidence="10">
    <location>
        <begin position="721"/>
        <end position="743"/>
    </location>
</feature>
<dbReference type="GO" id="GO:0006281">
    <property type="term" value="P:DNA repair"/>
    <property type="evidence" value="ECO:0007669"/>
    <property type="project" value="TreeGrafter"/>
</dbReference>
<evidence type="ECO:0000256" key="2">
    <source>
        <dbReference type="ARBA" id="ARBA00022741"/>
    </source>
</evidence>
<dbReference type="Pfam" id="PF13639">
    <property type="entry name" value="zf-RING_2"/>
    <property type="match status" value="1"/>
</dbReference>
<dbReference type="InterPro" id="IPR013083">
    <property type="entry name" value="Znf_RING/FYVE/PHD"/>
</dbReference>
<dbReference type="PANTHER" id="PTHR45626:SF26">
    <property type="entry name" value="FAMILY HELICASE, PUTATIVE (AFU_ORTHOLOGUE AFUA_2G09120)-RELATED"/>
    <property type="match status" value="1"/>
</dbReference>
<evidence type="ECO:0000256" key="9">
    <source>
        <dbReference type="SAM" id="Coils"/>
    </source>
</evidence>
<dbReference type="InterPro" id="IPR027417">
    <property type="entry name" value="P-loop_NTPase"/>
</dbReference>
<accession>A0A812NVZ5</accession>
<dbReference type="GO" id="GO:0008094">
    <property type="term" value="F:ATP-dependent activity, acting on DNA"/>
    <property type="evidence" value="ECO:0007669"/>
    <property type="project" value="TreeGrafter"/>
</dbReference>
<name>A0A812NVZ5_SYMPI</name>
<feature type="domain" description="RING-type" evidence="11">
    <location>
        <begin position="502"/>
        <end position="542"/>
    </location>
</feature>
<keyword evidence="9" id="KW-0175">Coiled coil</keyword>
<dbReference type="InterPro" id="IPR038718">
    <property type="entry name" value="SNF2-like_sf"/>
</dbReference>
<dbReference type="SMART" id="SM00184">
    <property type="entry name" value="RING"/>
    <property type="match status" value="1"/>
</dbReference>
<feature type="coiled-coil region" evidence="9">
    <location>
        <begin position="413"/>
        <end position="440"/>
    </location>
</feature>